<evidence type="ECO:0000256" key="1">
    <source>
        <dbReference type="SAM" id="MobiDB-lite"/>
    </source>
</evidence>
<dbReference type="EMBL" id="JAVBIK010000001">
    <property type="protein sequence ID" value="MDT7518630.1"/>
    <property type="molecule type" value="Genomic_DNA"/>
</dbReference>
<dbReference type="RefSeq" id="WP_313874375.1">
    <property type="nucleotide sequence ID" value="NZ_JAVBIK010000001.1"/>
</dbReference>
<evidence type="ECO:0008006" key="4">
    <source>
        <dbReference type="Google" id="ProtNLM"/>
    </source>
</evidence>
<dbReference type="Proteomes" id="UP001321700">
    <property type="component" value="Unassembled WGS sequence"/>
</dbReference>
<sequence>MQHIDPKFPQHLLNASSEEKLAYFHQKKLGHPHLTQAYKLALDCIEFSSKGEIVPIIGPTGVGTTELGRKLYRNFNDMAPTLDENGRALPWVGAIGLEAPNTGDRIDKDYWKRLTTEILHRGGDILIDRKVYVPPSQFMLTHPIPRADPLQKGIDTLVHATANMLEHRHTKVVLINHADRLFPESDPAGCNRSQQILMDLAAQTNARFVLIGGYQLIRSSCARNNWLRRQHTVHFRRYDRNDPAEYGQFRSVLVDLLAHMPTLQRLDKISDEWVMRLYISTVGCIGSMKRVLLLAFQHALRTGEKMTEAFILQFVLHNVVALEIAKEARMGEHLLLDVTSAEVEQVLNAGSLPPDMDKGGAIFVNKPRPKSPNGGKAGFGRRRIGERKSSRDPVGGGDDK</sequence>
<name>A0ABU3KLR7_9BURK</name>
<proteinExistence type="predicted"/>
<dbReference type="SUPFAM" id="SSF52540">
    <property type="entry name" value="P-loop containing nucleoside triphosphate hydrolases"/>
    <property type="match status" value="1"/>
</dbReference>
<feature type="region of interest" description="Disordered" evidence="1">
    <location>
        <begin position="360"/>
        <end position="400"/>
    </location>
</feature>
<evidence type="ECO:0000313" key="2">
    <source>
        <dbReference type="EMBL" id="MDT7518630.1"/>
    </source>
</evidence>
<keyword evidence="3" id="KW-1185">Reference proteome</keyword>
<reference evidence="2 3" key="1">
    <citation type="submission" date="2023-08" db="EMBL/GenBank/DDBJ databases">
        <title>Rhodoferax potami sp. nov. and Rhodoferax mekongensis sp. nov., isolated from the Mekong River in Thailand.</title>
        <authorList>
            <person name="Kitikhun S."/>
            <person name="Charoenyingcharoen P."/>
            <person name="Siriarchawattana P."/>
            <person name="Likhitrattanapisal S."/>
            <person name="Nilsakha T."/>
            <person name="Chanpet A."/>
            <person name="Rattanawaree P."/>
            <person name="Ingsriswang S."/>
        </authorList>
    </citation>
    <scope>NUCLEOTIDE SEQUENCE [LARGE SCALE GENOMIC DNA]</scope>
    <source>
        <strain evidence="2 3">TBRC 17660</strain>
    </source>
</reference>
<accession>A0ABU3KLR7</accession>
<feature type="compositionally biased region" description="Basic and acidic residues" evidence="1">
    <location>
        <begin position="386"/>
        <end position="400"/>
    </location>
</feature>
<gene>
    <name evidence="2" type="ORF">RAE19_07905</name>
</gene>
<organism evidence="2 3">
    <name type="scientific">Rhodoferax potami</name>
    <dbReference type="NCBI Taxonomy" id="3068338"/>
    <lineage>
        <taxon>Bacteria</taxon>
        <taxon>Pseudomonadati</taxon>
        <taxon>Pseudomonadota</taxon>
        <taxon>Betaproteobacteria</taxon>
        <taxon>Burkholderiales</taxon>
        <taxon>Comamonadaceae</taxon>
        <taxon>Rhodoferax</taxon>
    </lineage>
</organism>
<dbReference type="InterPro" id="IPR027417">
    <property type="entry name" value="P-loop_NTPase"/>
</dbReference>
<comment type="caution">
    <text evidence="2">The sequence shown here is derived from an EMBL/GenBank/DDBJ whole genome shotgun (WGS) entry which is preliminary data.</text>
</comment>
<evidence type="ECO:0000313" key="3">
    <source>
        <dbReference type="Proteomes" id="UP001321700"/>
    </source>
</evidence>
<protein>
    <recommendedName>
        <fullName evidence="4">AAA+ ATPase domain-containing protein</fullName>
    </recommendedName>
</protein>